<accession>A0AAD8B955</accession>
<reference evidence="1" key="1">
    <citation type="journal article" date="2023" name="PLoS Negl. Trop. Dis.">
        <title>A genome sequence for Biomphalaria pfeifferi, the major vector snail for the human-infecting parasite Schistosoma mansoni.</title>
        <authorList>
            <person name="Bu L."/>
            <person name="Lu L."/>
            <person name="Laidemitt M.R."/>
            <person name="Zhang S.M."/>
            <person name="Mutuku M."/>
            <person name="Mkoji G."/>
            <person name="Steinauer M."/>
            <person name="Loker E.S."/>
        </authorList>
    </citation>
    <scope>NUCLEOTIDE SEQUENCE</scope>
    <source>
        <strain evidence="1">KasaAsao</strain>
    </source>
</reference>
<dbReference type="Proteomes" id="UP001233172">
    <property type="component" value="Unassembled WGS sequence"/>
</dbReference>
<name>A0AAD8B955_BIOPF</name>
<protein>
    <submittedName>
        <fullName evidence="1">Uncharacterized protein</fullName>
    </submittedName>
</protein>
<reference evidence="1" key="2">
    <citation type="submission" date="2023-04" db="EMBL/GenBank/DDBJ databases">
        <authorList>
            <person name="Bu L."/>
            <person name="Lu L."/>
            <person name="Laidemitt M.R."/>
            <person name="Zhang S.M."/>
            <person name="Mutuku M."/>
            <person name="Mkoji G."/>
            <person name="Steinauer M."/>
            <person name="Loker E.S."/>
        </authorList>
    </citation>
    <scope>NUCLEOTIDE SEQUENCE</scope>
    <source>
        <strain evidence="1">KasaAsao</strain>
        <tissue evidence="1">Whole Snail</tissue>
    </source>
</reference>
<proteinExistence type="predicted"/>
<sequence length="72" mass="8304">MIMSDLRSVEFLKLEGYVWPYVKTADFLYWTSSSFAPLNISTKLHSDFKIHTMALLDLLFTQLEKEEGLADG</sequence>
<keyword evidence="2" id="KW-1185">Reference proteome</keyword>
<evidence type="ECO:0000313" key="1">
    <source>
        <dbReference type="EMBL" id="KAK0050395.1"/>
    </source>
</evidence>
<gene>
    <name evidence="1" type="ORF">Bpfe_020279</name>
</gene>
<dbReference type="EMBL" id="JASAOG010000115">
    <property type="protein sequence ID" value="KAK0050395.1"/>
    <property type="molecule type" value="Genomic_DNA"/>
</dbReference>
<comment type="caution">
    <text evidence="1">The sequence shown here is derived from an EMBL/GenBank/DDBJ whole genome shotgun (WGS) entry which is preliminary data.</text>
</comment>
<organism evidence="1 2">
    <name type="scientific">Biomphalaria pfeifferi</name>
    <name type="common">Bloodfluke planorb</name>
    <name type="synonym">Freshwater snail</name>
    <dbReference type="NCBI Taxonomy" id="112525"/>
    <lineage>
        <taxon>Eukaryota</taxon>
        <taxon>Metazoa</taxon>
        <taxon>Spiralia</taxon>
        <taxon>Lophotrochozoa</taxon>
        <taxon>Mollusca</taxon>
        <taxon>Gastropoda</taxon>
        <taxon>Heterobranchia</taxon>
        <taxon>Euthyneura</taxon>
        <taxon>Panpulmonata</taxon>
        <taxon>Hygrophila</taxon>
        <taxon>Lymnaeoidea</taxon>
        <taxon>Planorbidae</taxon>
        <taxon>Biomphalaria</taxon>
    </lineage>
</organism>
<evidence type="ECO:0000313" key="2">
    <source>
        <dbReference type="Proteomes" id="UP001233172"/>
    </source>
</evidence>
<dbReference type="AlphaFoldDB" id="A0AAD8B955"/>